<dbReference type="Gramene" id="Kaladp0001s0263.1.v1.1">
    <property type="protein sequence ID" value="Kaladp0001s0263.1.v1.1"/>
    <property type="gene ID" value="Kaladp0001s0263.v1.1"/>
</dbReference>
<dbReference type="EnsemblPlants" id="Kaladp0001s0263.1.v1.1">
    <property type="protein sequence ID" value="Kaladp0001s0263.1.v1.1"/>
    <property type="gene ID" value="Kaladp0001s0263.v1.1"/>
</dbReference>
<feature type="domain" description="NET" evidence="7">
    <location>
        <begin position="373"/>
        <end position="454"/>
    </location>
</feature>
<accession>A0A7N0R8W3</accession>
<evidence type="ECO:0008006" key="10">
    <source>
        <dbReference type="Google" id="ProtNLM"/>
    </source>
</evidence>
<evidence type="ECO:0000256" key="4">
    <source>
        <dbReference type="PROSITE-ProRule" id="PRU00035"/>
    </source>
</evidence>
<keyword evidence="9" id="KW-1185">Reference proteome</keyword>
<evidence type="ECO:0000256" key="2">
    <source>
        <dbReference type="ARBA" id="ARBA00023117"/>
    </source>
</evidence>
<evidence type="ECO:0000256" key="3">
    <source>
        <dbReference type="ARBA" id="ARBA00023163"/>
    </source>
</evidence>
<keyword evidence="2 4" id="KW-0103">Bromodomain</keyword>
<dbReference type="InterPro" id="IPR027353">
    <property type="entry name" value="NET_dom"/>
</dbReference>
<evidence type="ECO:0000256" key="5">
    <source>
        <dbReference type="SAM" id="MobiDB-lite"/>
    </source>
</evidence>
<evidence type="ECO:0000256" key="1">
    <source>
        <dbReference type="ARBA" id="ARBA00023015"/>
    </source>
</evidence>
<dbReference type="InterPro" id="IPR038336">
    <property type="entry name" value="NET_sf"/>
</dbReference>
<feature type="region of interest" description="Disordered" evidence="5">
    <location>
        <begin position="345"/>
        <end position="383"/>
    </location>
</feature>
<sequence length="560" mass="61950">MTSAVLNRNESTFMGKSPFSNPHLNRNPNPKKQKNSNGRLGDGSVAAGLQPQSAPDDASSYCRNVSMPSRSGQFDQGQYLTLNMGSYSRSEGKRLKKRLMMELDQVRRWASRLDSAEQPCVGTSTSSQNLPNRKFPSKKISGTKRPPEKSIGKSSKRMAVVSPKLMKMCRQVLTKLMKHKLGWIFNTPVDVVGMKLHDYYQIVNKPMDLGTVKSKLIQNMYESPMEFADDVRLTFNNALLYNPKGHDVHLIAEQLLAMFEGLFRPISEEYEFEVLQYQQQMNYPKVYSDEELPQSSWNYNEVSRTPDKVPACDIGVIDSAREPELPQVIARPALVDVPVPKPERFQVQSPVPTQPHRTVSPVKPLPRAKLPKPKAKDLDKREMSNEEKIKLGAELQALPDEKMAQLLQIVQKRNEHVIEDGDEVELDIESLDTETLWELDRFVVNWKKAVSKMKRQGLVGNSGTAPGDGQDMVVSDDAEVNTGGYGEGGKAKTGDDEDVDIGDEMPMSNFPPVIIEKDDGQGNGSRSSSSSGSSTGSDSSSSSDSDSGSSSGSESDAEVA</sequence>
<dbReference type="InterPro" id="IPR001487">
    <property type="entry name" value="Bromodomain"/>
</dbReference>
<dbReference type="Pfam" id="PF00439">
    <property type="entry name" value="Bromodomain"/>
    <property type="match status" value="1"/>
</dbReference>
<name>A0A7N0R8W3_KALFE</name>
<dbReference type="OMA" id="NDNVQAN"/>
<evidence type="ECO:0000259" key="6">
    <source>
        <dbReference type="PROSITE" id="PS50014"/>
    </source>
</evidence>
<feature type="compositionally biased region" description="Basic and acidic residues" evidence="5">
    <location>
        <begin position="374"/>
        <end position="383"/>
    </location>
</feature>
<dbReference type="Proteomes" id="UP000594263">
    <property type="component" value="Unplaced"/>
</dbReference>
<dbReference type="PANTHER" id="PTHR45926">
    <property type="entry name" value="OSJNBA0053K19.4 PROTEIN"/>
    <property type="match status" value="1"/>
</dbReference>
<dbReference type="PRINTS" id="PR00503">
    <property type="entry name" value="BROMODOMAIN"/>
</dbReference>
<proteinExistence type="predicted"/>
<evidence type="ECO:0000313" key="9">
    <source>
        <dbReference type="Proteomes" id="UP000594263"/>
    </source>
</evidence>
<dbReference type="Pfam" id="PF17035">
    <property type="entry name" value="BET"/>
    <property type="match status" value="1"/>
</dbReference>
<feature type="domain" description="Bromo" evidence="6">
    <location>
        <begin position="177"/>
        <end position="249"/>
    </location>
</feature>
<dbReference type="SMART" id="SM00297">
    <property type="entry name" value="BROMO"/>
    <property type="match status" value="1"/>
</dbReference>
<feature type="region of interest" description="Disordered" evidence="5">
    <location>
        <begin position="1"/>
        <end position="61"/>
    </location>
</feature>
<dbReference type="PROSITE" id="PS51525">
    <property type="entry name" value="NET"/>
    <property type="match status" value="1"/>
</dbReference>
<keyword evidence="3" id="KW-0804">Transcription</keyword>
<organism evidence="8 9">
    <name type="scientific">Kalanchoe fedtschenkoi</name>
    <name type="common">Lavender scallops</name>
    <name type="synonym">South American air plant</name>
    <dbReference type="NCBI Taxonomy" id="63787"/>
    <lineage>
        <taxon>Eukaryota</taxon>
        <taxon>Viridiplantae</taxon>
        <taxon>Streptophyta</taxon>
        <taxon>Embryophyta</taxon>
        <taxon>Tracheophyta</taxon>
        <taxon>Spermatophyta</taxon>
        <taxon>Magnoliopsida</taxon>
        <taxon>eudicotyledons</taxon>
        <taxon>Gunneridae</taxon>
        <taxon>Pentapetalae</taxon>
        <taxon>Saxifragales</taxon>
        <taxon>Crassulaceae</taxon>
        <taxon>Kalanchoe</taxon>
    </lineage>
</organism>
<feature type="region of interest" description="Disordered" evidence="5">
    <location>
        <begin position="118"/>
        <end position="156"/>
    </location>
</feature>
<feature type="compositionally biased region" description="Polar residues" evidence="5">
    <location>
        <begin position="1"/>
        <end position="28"/>
    </location>
</feature>
<feature type="compositionally biased region" description="Polar residues" evidence="5">
    <location>
        <begin position="121"/>
        <end position="131"/>
    </location>
</feature>
<dbReference type="Gene3D" id="1.20.920.10">
    <property type="entry name" value="Bromodomain-like"/>
    <property type="match status" value="1"/>
</dbReference>
<dbReference type="Gene3D" id="1.20.1270.220">
    <property type="match status" value="1"/>
</dbReference>
<evidence type="ECO:0000313" key="8">
    <source>
        <dbReference type="EnsemblPlants" id="Kaladp0001s0263.1.v1.1"/>
    </source>
</evidence>
<feature type="compositionally biased region" description="Low complexity" evidence="5">
    <location>
        <begin position="524"/>
        <end position="554"/>
    </location>
</feature>
<dbReference type="SUPFAM" id="SSF47370">
    <property type="entry name" value="Bromodomain"/>
    <property type="match status" value="1"/>
</dbReference>
<protein>
    <recommendedName>
        <fullName evidence="10">Transcription factor GTE7-like</fullName>
    </recommendedName>
</protein>
<feature type="compositionally biased region" description="Polar residues" evidence="5">
    <location>
        <begin position="346"/>
        <end position="357"/>
    </location>
</feature>
<dbReference type="InterPro" id="IPR036427">
    <property type="entry name" value="Bromodomain-like_sf"/>
</dbReference>
<feature type="region of interest" description="Disordered" evidence="5">
    <location>
        <begin position="457"/>
        <end position="560"/>
    </location>
</feature>
<dbReference type="AlphaFoldDB" id="A0A7N0R8W3"/>
<reference evidence="8" key="1">
    <citation type="submission" date="2021-01" db="UniProtKB">
        <authorList>
            <consortium name="EnsemblPlants"/>
        </authorList>
    </citation>
    <scope>IDENTIFICATION</scope>
</reference>
<dbReference type="PROSITE" id="PS50014">
    <property type="entry name" value="BROMODOMAIN_2"/>
    <property type="match status" value="1"/>
</dbReference>
<evidence type="ECO:0000259" key="7">
    <source>
        <dbReference type="PROSITE" id="PS51525"/>
    </source>
</evidence>
<keyword evidence="1" id="KW-0805">Transcription regulation</keyword>